<keyword evidence="1" id="KW-0678">Repressor</keyword>
<evidence type="ECO:0000313" key="8">
    <source>
        <dbReference type="EMBL" id="AAZ62804.1"/>
    </source>
</evidence>
<dbReference type="eggNOG" id="COG1309">
    <property type="taxonomic scope" value="Bacteria"/>
</dbReference>
<dbReference type="PRINTS" id="PR00455">
    <property type="entry name" value="HTHTETR"/>
</dbReference>
<evidence type="ECO:0000256" key="1">
    <source>
        <dbReference type="ARBA" id="ARBA00022491"/>
    </source>
</evidence>
<dbReference type="SUPFAM" id="SSF48498">
    <property type="entry name" value="Tetracyclin repressor-like, C-terminal domain"/>
    <property type="match status" value="1"/>
</dbReference>
<dbReference type="Pfam" id="PF17939">
    <property type="entry name" value="TetR_C_30"/>
    <property type="match status" value="1"/>
</dbReference>
<dbReference type="InterPro" id="IPR009057">
    <property type="entry name" value="Homeodomain-like_sf"/>
</dbReference>
<evidence type="ECO:0000256" key="4">
    <source>
        <dbReference type="ARBA" id="ARBA00023163"/>
    </source>
</evidence>
<reference evidence="8" key="1">
    <citation type="submission" date="2005-08" db="EMBL/GenBank/DDBJ databases">
        <title>Complete sequence of Chromosome1 of Ralstonia eutropha JMP134.</title>
        <authorList>
            <person name="Copeland A."/>
            <person name="Lucas S."/>
            <person name="Lapidus A."/>
            <person name="Barry K."/>
            <person name="Detter J.C."/>
            <person name="Glavina T."/>
            <person name="Hammon N."/>
            <person name="Israni S."/>
            <person name="Pitluck S."/>
            <person name="Goltsman E."/>
            <person name="Martinez M."/>
            <person name="Schmutz J."/>
            <person name="Larimer F."/>
            <person name="Land M."/>
            <person name="Lykidis A."/>
            <person name="Richardson P."/>
        </authorList>
    </citation>
    <scope>NUCLEOTIDE SEQUENCE</scope>
    <source>
        <strain evidence="8">JMP134</strain>
    </source>
</reference>
<dbReference type="KEGG" id="reu:Reut_A3446"/>
<proteinExistence type="predicted"/>
<keyword evidence="3 5" id="KW-0238">DNA-binding</keyword>
<name>Q46VN0_CUPPJ</name>
<accession>Q46VN0</accession>
<dbReference type="SUPFAM" id="SSF46689">
    <property type="entry name" value="Homeodomain-like"/>
    <property type="match status" value="1"/>
</dbReference>
<feature type="domain" description="HTH tetR-type" evidence="7">
    <location>
        <begin position="22"/>
        <end position="82"/>
    </location>
</feature>
<dbReference type="InterPro" id="IPR001647">
    <property type="entry name" value="HTH_TetR"/>
</dbReference>
<organism evidence="8">
    <name type="scientific">Cupriavidus pinatubonensis (strain JMP 134 / LMG 1197)</name>
    <name type="common">Cupriavidus necator (strain JMP 134)</name>
    <dbReference type="NCBI Taxonomy" id="264198"/>
    <lineage>
        <taxon>Bacteria</taxon>
        <taxon>Pseudomonadati</taxon>
        <taxon>Pseudomonadota</taxon>
        <taxon>Betaproteobacteria</taxon>
        <taxon>Burkholderiales</taxon>
        <taxon>Burkholderiaceae</taxon>
        <taxon>Cupriavidus</taxon>
    </lineage>
</organism>
<dbReference type="InterPro" id="IPR036271">
    <property type="entry name" value="Tet_transcr_reg_TetR-rel_C_sf"/>
</dbReference>
<evidence type="ECO:0000256" key="6">
    <source>
        <dbReference type="SAM" id="MobiDB-lite"/>
    </source>
</evidence>
<evidence type="ECO:0000256" key="5">
    <source>
        <dbReference type="PROSITE-ProRule" id="PRU00335"/>
    </source>
</evidence>
<dbReference type="PROSITE" id="PS01081">
    <property type="entry name" value="HTH_TETR_1"/>
    <property type="match status" value="1"/>
</dbReference>
<sequence>MQGVHRSTKRLAPMKTGKSTAGDTKARILDATEKLFIEVGYEATSLRQVTSRAMVNLAAVNYHFGSKDIMMQAVLGRRLGPLNARRLALLDACEAHWPGHRIRCEHVMGALFVPALQMARNSAVGGPSFLRLLGRVHADTSPFIQSYLMEHCATVYKRFFDAFSRALPEQPRHELGWRLQFSLKALAGVLASDDISNLMSAFAQGRPLSDAHMLAQLTAMVMAALRVPAPGSEQRASLQSVFDLDDANEAMQRAQAQGRETAAAAAIAAANAVANADAGHRAEAAAAKPRQGARAARNEGTARAAIASVPVRAREPAVTFPSNPLDDWMRMRART</sequence>
<evidence type="ECO:0000256" key="2">
    <source>
        <dbReference type="ARBA" id="ARBA00023015"/>
    </source>
</evidence>
<dbReference type="InterPro" id="IPR041586">
    <property type="entry name" value="PsrA_TetR_C"/>
</dbReference>
<gene>
    <name evidence="8" type="ordered locus">Reut_A3446</name>
</gene>
<evidence type="ECO:0000259" key="7">
    <source>
        <dbReference type="PROSITE" id="PS50977"/>
    </source>
</evidence>
<keyword evidence="4" id="KW-0804">Transcription</keyword>
<dbReference type="PROSITE" id="PS50977">
    <property type="entry name" value="HTH_TETR_2"/>
    <property type="match status" value="1"/>
</dbReference>
<protein>
    <submittedName>
        <fullName evidence="8">Transcriptional regulator, TetR family</fullName>
    </submittedName>
</protein>
<dbReference type="STRING" id="264198.Reut_A3446"/>
<dbReference type="Gene3D" id="1.10.357.10">
    <property type="entry name" value="Tetracycline Repressor, domain 2"/>
    <property type="match status" value="1"/>
</dbReference>
<evidence type="ECO:0000256" key="3">
    <source>
        <dbReference type="ARBA" id="ARBA00023125"/>
    </source>
</evidence>
<dbReference type="InterPro" id="IPR023772">
    <property type="entry name" value="DNA-bd_HTH_TetR-type_CS"/>
</dbReference>
<dbReference type="AlphaFoldDB" id="Q46VN0"/>
<feature type="DNA-binding region" description="H-T-H motif" evidence="5">
    <location>
        <begin position="45"/>
        <end position="64"/>
    </location>
</feature>
<dbReference type="EMBL" id="CP000090">
    <property type="protein sequence ID" value="AAZ62804.1"/>
    <property type="molecule type" value="Genomic_DNA"/>
</dbReference>
<dbReference type="Pfam" id="PF00440">
    <property type="entry name" value="TetR_N"/>
    <property type="match status" value="1"/>
</dbReference>
<feature type="region of interest" description="Disordered" evidence="6">
    <location>
        <begin position="1"/>
        <end position="22"/>
    </location>
</feature>
<dbReference type="GO" id="GO:0003677">
    <property type="term" value="F:DNA binding"/>
    <property type="evidence" value="ECO:0007669"/>
    <property type="project" value="UniProtKB-UniRule"/>
</dbReference>
<keyword evidence="2" id="KW-0805">Transcription regulation</keyword>
<dbReference type="HOGENOM" id="CLU_069356_19_0_4"/>